<accession>A0ABX7M8S6</accession>
<dbReference type="InterPro" id="IPR028098">
    <property type="entry name" value="Glyco_trans_4-like_N"/>
</dbReference>
<gene>
    <name evidence="2" type="ORF">JY500_05745</name>
</gene>
<dbReference type="RefSeq" id="WP_206255435.1">
    <property type="nucleotide sequence ID" value="NZ_CP071060.1"/>
</dbReference>
<dbReference type="PANTHER" id="PTHR12526:SF636">
    <property type="entry name" value="BLL3647 PROTEIN"/>
    <property type="match status" value="1"/>
</dbReference>
<dbReference type="NCBIfam" id="TIGR03088">
    <property type="entry name" value="stp2"/>
    <property type="match status" value="1"/>
</dbReference>
<name>A0ABX7M8S6_9RHOO</name>
<protein>
    <submittedName>
        <fullName evidence="2">TIGR03088 family PEP-CTERM/XrtA system glycosyltransferase</fullName>
    </submittedName>
</protein>
<reference evidence="2 3" key="1">
    <citation type="submission" date="2021-02" db="EMBL/GenBank/DDBJ databases">
        <title>Niveibacterium changnyeongensis HC41.</title>
        <authorList>
            <person name="Kang M."/>
        </authorList>
    </citation>
    <scope>NUCLEOTIDE SEQUENCE [LARGE SCALE GENOMIC DNA]</scope>
    <source>
        <strain evidence="2 3">HC41</strain>
    </source>
</reference>
<dbReference type="EMBL" id="CP071060">
    <property type="protein sequence ID" value="QSI78142.1"/>
    <property type="molecule type" value="Genomic_DNA"/>
</dbReference>
<evidence type="ECO:0000259" key="1">
    <source>
        <dbReference type="Pfam" id="PF13439"/>
    </source>
</evidence>
<feature type="domain" description="Glycosyltransferase subfamily 4-like N-terminal" evidence="1">
    <location>
        <begin position="14"/>
        <end position="175"/>
    </location>
</feature>
<evidence type="ECO:0000313" key="2">
    <source>
        <dbReference type="EMBL" id="QSI78142.1"/>
    </source>
</evidence>
<dbReference type="SUPFAM" id="SSF53756">
    <property type="entry name" value="UDP-Glycosyltransferase/glycogen phosphorylase"/>
    <property type="match status" value="1"/>
</dbReference>
<dbReference type="Gene3D" id="3.40.50.2000">
    <property type="entry name" value="Glycogen Phosphorylase B"/>
    <property type="match status" value="2"/>
</dbReference>
<sequence length="379" mass="40898">MPPLIAHIVFSFRVGGLENGMVNLINRLPASQFRHAIISLTDADPAFVARITRPDVQVIELHKQPGPGAALFPKVFRVLRELQPAIVHTRNLAALEMVAPAWAARVPVRIHGEHGRDVDDPQGDRAKPRWVRRAYSPFVTQYIALSRELENYLTTRVGIGKQRVHLFCNGVDATRFHPAAGARQRLDGSPFNDPALRVVGTVGRLQAVKDQVGLVKAFGLIADRAPNLRLAIVGEGGMRGAIETAVRDSGLASKVWLAGERADVPDVMRSFDIFTLPSIAEGISNTVLEAMASGLPVVATAVGGTPELVRDGETGSLVPPAAPQVLADALLALATDPARIRAQGLASRRRIEADFSLDAMVARYGSLYSRALEAIDRRA</sequence>
<dbReference type="Pfam" id="PF13439">
    <property type="entry name" value="Glyco_transf_4"/>
    <property type="match status" value="1"/>
</dbReference>
<dbReference type="PANTHER" id="PTHR12526">
    <property type="entry name" value="GLYCOSYLTRANSFERASE"/>
    <property type="match status" value="1"/>
</dbReference>
<dbReference type="InterPro" id="IPR017522">
    <property type="entry name" value="Sugar_tfrase_PEP-CTERM_Stp2"/>
</dbReference>
<proteinExistence type="predicted"/>
<dbReference type="Proteomes" id="UP000663570">
    <property type="component" value="Chromosome"/>
</dbReference>
<organism evidence="2 3">
    <name type="scientific">Niveibacterium microcysteis</name>
    <dbReference type="NCBI Taxonomy" id="2811415"/>
    <lineage>
        <taxon>Bacteria</taxon>
        <taxon>Pseudomonadati</taxon>
        <taxon>Pseudomonadota</taxon>
        <taxon>Betaproteobacteria</taxon>
        <taxon>Rhodocyclales</taxon>
        <taxon>Rhodocyclaceae</taxon>
        <taxon>Niveibacterium</taxon>
    </lineage>
</organism>
<evidence type="ECO:0000313" key="3">
    <source>
        <dbReference type="Proteomes" id="UP000663570"/>
    </source>
</evidence>
<dbReference type="Pfam" id="PF13692">
    <property type="entry name" value="Glyco_trans_1_4"/>
    <property type="match status" value="1"/>
</dbReference>
<keyword evidence="3" id="KW-1185">Reference proteome</keyword>